<dbReference type="SMART" id="SM00180">
    <property type="entry name" value="EGF_Lam"/>
    <property type="match status" value="10"/>
</dbReference>
<dbReference type="PANTHER" id="PTHR10574">
    <property type="entry name" value="NETRIN/LAMININ-RELATED"/>
    <property type="match status" value="1"/>
</dbReference>
<gene>
    <name evidence="9" type="ORF">PHYEVI_LOCUS2148</name>
</gene>
<evidence type="ECO:0000256" key="3">
    <source>
        <dbReference type="ARBA" id="ARBA00023157"/>
    </source>
</evidence>
<dbReference type="Gene3D" id="2.60.120.260">
    <property type="entry name" value="Galactose-binding domain-like"/>
    <property type="match status" value="1"/>
</dbReference>
<dbReference type="Gene3D" id="2.10.25.10">
    <property type="entry name" value="Laminin"/>
    <property type="match status" value="9"/>
</dbReference>
<organism evidence="9 10">
    <name type="scientific">Phyllotreta striolata</name>
    <name type="common">Striped flea beetle</name>
    <name type="synonym">Crioceris striolata</name>
    <dbReference type="NCBI Taxonomy" id="444603"/>
    <lineage>
        <taxon>Eukaryota</taxon>
        <taxon>Metazoa</taxon>
        <taxon>Ecdysozoa</taxon>
        <taxon>Arthropoda</taxon>
        <taxon>Hexapoda</taxon>
        <taxon>Insecta</taxon>
        <taxon>Pterygota</taxon>
        <taxon>Neoptera</taxon>
        <taxon>Endopterygota</taxon>
        <taxon>Coleoptera</taxon>
        <taxon>Polyphaga</taxon>
        <taxon>Cucujiformia</taxon>
        <taxon>Chrysomeloidea</taxon>
        <taxon>Chrysomelidae</taxon>
        <taxon>Galerucinae</taxon>
        <taxon>Alticini</taxon>
        <taxon>Phyllotreta</taxon>
    </lineage>
</organism>
<dbReference type="InterPro" id="IPR000034">
    <property type="entry name" value="Laminin_IV"/>
</dbReference>
<feature type="domain" description="Laminin EGF-like" evidence="8">
    <location>
        <begin position="458"/>
        <end position="492"/>
    </location>
</feature>
<feature type="chain" id="PRO_5040129439" description="Laminin EGF-like domain-containing protein" evidence="7">
    <location>
        <begin position="22"/>
        <end position="1612"/>
    </location>
</feature>
<accession>A0A9N9TCZ9</accession>
<dbReference type="Pfam" id="PF24973">
    <property type="entry name" value="EGF_LMN_ATRN"/>
    <property type="match status" value="2"/>
</dbReference>
<dbReference type="InterPro" id="IPR050440">
    <property type="entry name" value="Laminin/Netrin_ECM"/>
</dbReference>
<dbReference type="FunFam" id="2.10.25.10:FF:000105">
    <property type="entry name" value="laminin subunit gamma-1"/>
    <property type="match status" value="2"/>
</dbReference>
<sequence>MNENCWLSCIVLLLSARFCEFNETFAVGGKASRCYDEFNRPQRCIPEFENAAFDILIESSNTCGDDEPSEYCSQTGAGVGGAGRLCEMCYTNEHHSRYMTDFHSQDYPTWWQSKTMFEGVQYPNQVNLTLKFGKAFDITYIRIWFWSPRPESFHISKKTSHDGPWIPYQYYSSTCRDTYGLPESTHTLRGDETRALCTSEYSDISPLKGGNVAFGTLEGRPSAYNFDESSELQEWVTATEIMITLDRLNTFGDEVFGDQKVLKSYFYAIADVAVGARCKCNGHASECSAGSPGSARACKCEHNTDGPDCERCLPFYNDAPWGRAGVKSAHECKECNCNGFSNRCYFDQSLYEQTGHGGHCLDCSANRDGPNCESCRENYFMRADGYCFPCDCDRTGSRHLQCSADGKCECKPGVTGDKCDKCQANFYEFSSFGCKNCGCHTAGSIQNRPSCDPFTGNCYCKENVEGKRCRECKPGYFNLQENNPFGCTPCFCYGHSSSCKSAPGYSKYSIESSFTRSDERWSSEDVFGNPATVNYDPVAQSISVRSEGEEIVYFVAPGRFQGDQRASYGQLLEFVLRLEDNRPAPSPTDIIVEGNGASITNTIFSQENKLPSTESQKFSFRLHEHPDYGWQPRLSSTNFISILTNVTAIKIKGTYSPFGSSYLDEVKLETALRGIAGEPSHWIESCECPSGYVGQFCESCAPGFRHSLAFNDPFLPCIPCDCNNHATICDSDTGKCICQHNTEGENCQYCAKGYYGNALKGTANDCLPCRCPNGGPCMQIDEETITCTDCPAGYTGHRCEFCSDGYFGDPSGLLGTPIPCRQCDCNRNIDPNAIGNCNTTTGECLKCIFNTAGPKCEHCLSGFYGNALALPKGDCRRCECNSLGTEKDIDGEEKCDRALGVCECKIHVVGSNCDRCEDGYFDLSGDGGCRSCDCDTVGAWNRTCDVSTGQCFCRPGVEGLRCDRCESRKYGFSLDGCKECNCDPDGSQTLQCDNSGRCPCYENVEGERCDRCKDNKYDRRKGCVDCPDCYKLVEIEMNNHNSKLDVLKNVFEEIENAPTVISDEEFSANLHQTQKEITYLYTNASLTMGNKGILGKIKSIKEASTKIERNLNNINENIYNINTNNILATTSIQHADELLDEIKEKQQEINNDVLNEAIKSLNNAQTRADLAGEHSEKMTKISHEARDIANNLETQSSHIVNISKQAKLHSTEAYNTARNSVAEQTKLIVLIKKLQNDIKETSKQLHSTNEWMRHVKQKTEIIKKNALTLFTEAENLNIPKTDILEYKQKSAELQQKAILLREKSNNLFEESKHLKENVFKQLQYGNELTQKAANQYDELMDYRNDLTLYESQANGVVKLWNEIWNNAESNYQLLREFDSQTKKRKKEADAALQTVTDIRTRIDESADKVLEYREHLDQASVNAELALRKAQQANALANNASIKADNIKHESELLYKNSTALVEEAGLMFDRVQNTDGELKSLVENTKSNTSLVNEAKEKVGRAERDTEEVSNKVHKLLYDIENIVYELEHSPTIDESDVDRLEEQIKITEEKIHRAKLDERLQELIDERKLQEDLIDKYRKQIAIMQGEVDNIEQIVDRLPSGCYRRLELEP</sequence>
<keyword evidence="10" id="KW-1185">Reference proteome</keyword>
<dbReference type="PANTHER" id="PTHR10574:SF435">
    <property type="entry name" value="LAMININ SUBUNIT GAMMA-1"/>
    <property type="match status" value="1"/>
</dbReference>
<feature type="domain" description="Laminin EGF-like" evidence="8">
    <location>
        <begin position="736"/>
        <end position="771"/>
    </location>
</feature>
<keyword evidence="2" id="KW-0677">Repeat</keyword>
<dbReference type="GO" id="GO:0007411">
    <property type="term" value="P:axon guidance"/>
    <property type="evidence" value="ECO:0007669"/>
    <property type="project" value="TreeGrafter"/>
</dbReference>
<dbReference type="SMART" id="SM00181">
    <property type="entry name" value="EGF"/>
    <property type="match status" value="4"/>
</dbReference>
<evidence type="ECO:0000313" key="9">
    <source>
        <dbReference type="EMBL" id="CAG9855702.1"/>
    </source>
</evidence>
<dbReference type="SUPFAM" id="SSF57196">
    <property type="entry name" value="EGF/Laminin"/>
    <property type="match status" value="9"/>
</dbReference>
<evidence type="ECO:0000256" key="4">
    <source>
        <dbReference type="ARBA" id="ARBA00023180"/>
    </source>
</evidence>
<proteinExistence type="predicted"/>
<dbReference type="PRINTS" id="PR00011">
    <property type="entry name" value="EGFLAMININ"/>
</dbReference>
<dbReference type="SUPFAM" id="SSF58104">
    <property type="entry name" value="Methyl-accepting chemotaxis protein (MCP) signaling domain"/>
    <property type="match status" value="1"/>
</dbReference>
<dbReference type="Pfam" id="PF00055">
    <property type="entry name" value="Laminin_N"/>
    <property type="match status" value="1"/>
</dbReference>
<dbReference type="OrthoDB" id="430826at2759"/>
<dbReference type="CDD" id="cd00055">
    <property type="entry name" value="EGF_Lam"/>
    <property type="match status" value="9"/>
</dbReference>
<dbReference type="SMART" id="SM00281">
    <property type="entry name" value="LamB"/>
    <property type="match status" value="1"/>
</dbReference>
<dbReference type="Pfam" id="PF00052">
    <property type="entry name" value="Laminin_B"/>
    <property type="match status" value="1"/>
</dbReference>
<dbReference type="GO" id="GO:0005604">
    <property type="term" value="C:basement membrane"/>
    <property type="evidence" value="ECO:0007669"/>
    <property type="project" value="TreeGrafter"/>
</dbReference>
<feature type="signal peptide" evidence="7">
    <location>
        <begin position="1"/>
        <end position="21"/>
    </location>
</feature>
<feature type="coiled-coil region" evidence="6">
    <location>
        <begin position="1097"/>
        <end position="1164"/>
    </location>
</feature>
<keyword evidence="4" id="KW-0325">Glycoprotein</keyword>
<feature type="domain" description="Laminin EGF-like" evidence="8">
    <location>
        <begin position="951"/>
        <end position="982"/>
    </location>
</feature>
<evidence type="ECO:0000256" key="5">
    <source>
        <dbReference type="ARBA" id="ARBA00023292"/>
    </source>
</evidence>
<dbReference type="GO" id="GO:0009887">
    <property type="term" value="P:animal organ morphogenesis"/>
    <property type="evidence" value="ECO:0007669"/>
    <property type="project" value="TreeGrafter"/>
</dbReference>
<keyword evidence="1 7" id="KW-0732">Signal</keyword>
<feature type="coiled-coil region" evidence="6">
    <location>
        <begin position="1539"/>
        <end position="1596"/>
    </location>
</feature>
<dbReference type="InterPro" id="IPR008211">
    <property type="entry name" value="Laminin_N"/>
</dbReference>
<dbReference type="FunFam" id="2.10.25.10:FF:000051">
    <property type="entry name" value="Laminin subunit alpha 4"/>
    <property type="match status" value="1"/>
</dbReference>
<dbReference type="GO" id="GO:0030054">
    <property type="term" value="C:cell junction"/>
    <property type="evidence" value="ECO:0007669"/>
    <property type="project" value="UniProtKB-ARBA"/>
</dbReference>
<evidence type="ECO:0000256" key="2">
    <source>
        <dbReference type="ARBA" id="ARBA00022737"/>
    </source>
</evidence>
<keyword evidence="3" id="KW-1015">Disulfide bond</keyword>
<feature type="domain" description="Laminin EGF-like" evidence="8">
    <location>
        <begin position="998"/>
        <end position="1029"/>
    </location>
</feature>
<name>A0A9N9TCZ9_PHYSR</name>
<reference evidence="9" key="1">
    <citation type="submission" date="2022-01" db="EMBL/GenBank/DDBJ databases">
        <authorList>
            <person name="King R."/>
        </authorList>
    </citation>
    <scope>NUCLEOTIDE SEQUENCE</scope>
</reference>
<dbReference type="FunFam" id="2.10.25.10:FF:000193">
    <property type="entry name" value="Laminin subunit gamma 1"/>
    <property type="match status" value="1"/>
</dbReference>
<evidence type="ECO:0000256" key="1">
    <source>
        <dbReference type="ARBA" id="ARBA00022729"/>
    </source>
</evidence>
<dbReference type="Pfam" id="PF00053">
    <property type="entry name" value="EGF_laminin"/>
    <property type="match status" value="9"/>
</dbReference>
<evidence type="ECO:0000313" key="10">
    <source>
        <dbReference type="Proteomes" id="UP001153712"/>
    </source>
</evidence>
<dbReference type="InterPro" id="IPR056863">
    <property type="entry name" value="LMN_ATRN_NET-like_EGF"/>
</dbReference>
<keyword evidence="5" id="KW-0424">Laminin EGF-like domain</keyword>
<evidence type="ECO:0000256" key="7">
    <source>
        <dbReference type="SAM" id="SignalP"/>
    </source>
</evidence>
<dbReference type="Proteomes" id="UP001153712">
    <property type="component" value="Chromosome 11"/>
</dbReference>
<dbReference type="GO" id="GO:0007155">
    <property type="term" value="P:cell adhesion"/>
    <property type="evidence" value="ECO:0007669"/>
    <property type="project" value="UniProtKB-ARBA"/>
</dbReference>
<dbReference type="FunFam" id="2.10.25.10:FF:000067">
    <property type="entry name" value="Laminin subunit gamma 1"/>
    <property type="match status" value="1"/>
</dbReference>
<dbReference type="PROSITE" id="PS01248">
    <property type="entry name" value="EGF_LAM_1"/>
    <property type="match status" value="4"/>
</dbReference>
<dbReference type="FunFam" id="2.10.25.10:FF:000188">
    <property type="entry name" value="Laminin subunit gamma 2"/>
    <property type="match status" value="1"/>
</dbReference>
<dbReference type="FunFam" id="2.10.25.10:FF:000166">
    <property type="entry name" value="laminin subunit gamma-1"/>
    <property type="match status" value="1"/>
</dbReference>
<dbReference type="EMBL" id="OU900104">
    <property type="protein sequence ID" value="CAG9855702.1"/>
    <property type="molecule type" value="Genomic_DNA"/>
</dbReference>
<dbReference type="InterPro" id="IPR002049">
    <property type="entry name" value="LE_dom"/>
</dbReference>
<dbReference type="FunFam" id="2.60.120.260:FF:000018">
    <property type="entry name" value="Laminin subunit gamma 1"/>
    <property type="match status" value="1"/>
</dbReference>
<dbReference type="FunFam" id="2.10.25.10:FF:000011">
    <property type="entry name" value="Cadherin EGF LAG seven-pass G-type receptor"/>
    <property type="match status" value="1"/>
</dbReference>
<keyword evidence="6" id="KW-0175">Coiled coil</keyword>
<evidence type="ECO:0000259" key="8">
    <source>
        <dbReference type="PROSITE" id="PS01248"/>
    </source>
</evidence>
<dbReference type="SMART" id="SM00136">
    <property type="entry name" value="LamNT"/>
    <property type="match status" value="1"/>
</dbReference>
<dbReference type="GO" id="GO:0009888">
    <property type="term" value="P:tissue development"/>
    <property type="evidence" value="ECO:0007669"/>
    <property type="project" value="TreeGrafter"/>
</dbReference>
<protein>
    <recommendedName>
        <fullName evidence="8">Laminin EGF-like domain-containing protein</fullName>
    </recommendedName>
</protein>
<dbReference type="InterPro" id="IPR000742">
    <property type="entry name" value="EGF"/>
</dbReference>
<evidence type="ECO:0000256" key="6">
    <source>
        <dbReference type="SAM" id="Coils"/>
    </source>
</evidence>